<dbReference type="Pfam" id="PF08729">
    <property type="entry name" value="HUN"/>
    <property type="match status" value="1"/>
</dbReference>
<feature type="compositionally biased region" description="Low complexity" evidence="1">
    <location>
        <begin position="46"/>
        <end position="64"/>
    </location>
</feature>
<feature type="region of interest" description="Disordered" evidence="1">
    <location>
        <begin position="1"/>
        <end position="85"/>
    </location>
</feature>
<dbReference type="PANTHER" id="PTHR13361:SF1">
    <property type="entry name" value="WW DOMAIN-BINDING PROTEIN 11"/>
    <property type="match status" value="1"/>
</dbReference>
<dbReference type="PANTHER" id="PTHR13361">
    <property type="entry name" value="WW DOMAIN-BINDING PROTEIN 11"/>
    <property type="match status" value="1"/>
</dbReference>
<dbReference type="AlphaFoldDB" id="A0AB34IWT3"/>
<feature type="domain" description="Hpc2-related" evidence="2">
    <location>
        <begin position="215"/>
        <end position="266"/>
    </location>
</feature>
<feature type="region of interest" description="Disordered" evidence="1">
    <location>
        <begin position="165"/>
        <end position="300"/>
    </location>
</feature>
<accession>A0AB34IWT3</accession>
<feature type="compositionally biased region" description="Pro residues" evidence="1">
    <location>
        <begin position="1"/>
        <end position="14"/>
    </location>
</feature>
<feature type="compositionally biased region" description="Basic and acidic residues" evidence="1">
    <location>
        <begin position="111"/>
        <end position="128"/>
    </location>
</feature>
<evidence type="ECO:0000256" key="1">
    <source>
        <dbReference type="SAM" id="MobiDB-lite"/>
    </source>
</evidence>
<feature type="region of interest" description="Disordered" evidence="1">
    <location>
        <begin position="111"/>
        <end position="144"/>
    </location>
</feature>
<feature type="compositionally biased region" description="Acidic residues" evidence="1">
    <location>
        <begin position="181"/>
        <end position="190"/>
    </location>
</feature>
<feature type="compositionally biased region" description="Acidic residues" evidence="1">
    <location>
        <begin position="200"/>
        <end position="214"/>
    </location>
</feature>
<feature type="compositionally biased region" description="Low complexity" evidence="1">
    <location>
        <begin position="446"/>
        <end position="455"/>
    </location>
</feature>
<dbReference type="Proteomes" id="UP001515480">
    <property type="component" value="Unassembled WGS sequence"/>
</dbReference>
<evidence type="ECO:0000313" key="3">
    <source>
        <dbReference type="EMBL" id="KAL1508305.1"/>
    </source>
</evidence>
<evidence type="ECO:0000259" key="2">
    <source>
        <dbReference type="Pfam" id="PF08729"/>
    </source>
</evidence>
<feature type="compositionally biased region" description="Polar residues" evidence="1">
    <location>
        <begin position="851"/>
        <end position="874"/>
    </location>
</feature>
<feature type="compositionally biased region" description="Gly residues" evidence="1">
    <location>
        <begin position="456"/>
        <end position="471"/>
    </location>
</feature>
<proteinExistence type="predicted"/>
<organism evidence="3 4">
    <name type="scientific">Prymnesium parvum</name>
    <name type="common">Toxic golden alga</name>
    <dbReference type="NCBI Taxonomy" id="97485"/>
    <lineage>
        <taxon>Eukaryota</taxon>
        <taxon>Haptista</taxon>
        <taxon>Haptophyta</taxon>
        <taxon>Prymnesiophyceae</taxon>
        <taxon>Prymnesiales</taxon>
        <taxon>Prymnesiaceae</taxon>
        <taxon>Prymnesium</taxon>
    </lineage>
</organism>
<feature type="compositionally biased region" description="Acidic residues" evidence="1">
    <location>
        <begin position="228"/>
        <end position="248"/>
    </location>
</feature>
<gene>
    <name evidence="3" type="ORF">AB1Y20_004416</name>
</gene>
<sequence>MPSPAPPARHPIPPAVADDDRPADTPTRPPRTPNASPLRREPAAPSPSAAPTAPAGASASAAAPPEAPPAPAEAEAAAPTPPRPVCTRVRNIRIPEGGEVSWMELRKIVPDGAEGCRERGKEGGREEGGEVGEGGGGARRRVESRNQFQQMLQDIQRKYATERTVEARLQKKRPRAAACGEEAEGEEAAGGEERARGEGGEEAEGEETEGEDEGSASRGSWYDVNDGFIDDSELLDEMGADDDGDSDSSGEAVLKSDGFFISRGALHSEAQLREQTERSAAPPPPPAKRQRSEGAAGRSSMRWDALCAIARMVGEEGAGGGGGGAEESAEAFERLLAQCTDAGKRRKINLKQVARVWFVRQGGWGAAEVVTIRRLVAALSRRASAEEMARLLPLPGADAPSAPPPPPANSSAAAAPPPLLPAADAAPAAAPPPAASSTPPRPPPAAAGEALPSPSAGGGEAAGGEAEGGGAVGAEEAAEVLAKAGEQIEAALEALRTKVGDDPNSDASSKKLRLPPELASVLSLLARWAQLRVYAQHAAAKTVAPTSADGTLLPSSWLDKQLLACVSAVLPLPKDSLRNRLRGLGEKTALPEQVEELRRRLGARLRAFHEAVQPVLLPLRAEYDDLRAAKRTAAKQRAAELLAALPSQPEALVGEKIEVRGEGKWRVVKVVRHVGPGAHFEVQDGASAAPPTHALAPAHSTDMHGANSESLLLEDNKWRRRDEPPPQPKFHWTAGLDAMLLQMGEMQLTIGKKKQEYLKLELPRELAGRHASIYTAASDEKTPHPPELDELFAEAQKAFPSKVWMTAEKLRLRFFLLRKQKAEKAKGASESTPQSQAPPTPGEAEQKQQHTLESCPRTPSSCPGQEEAGSSQTIPEPPKNAE</sequence>
<keyword evidence="4" id="KW-1185">Reference proteome</keyword>
<name>A0AB34IWT3_PRYPA</name>
<dbReference type="EMBL" id="JBGBPQ010000016">
    <property type="protein sequence ID" value="KAL1508305.1"/>
    <property type="molecule type" value="Genomic_DNA"/>
</dbReference>
<protein>
    <recommendedName>
        <fullName evidence="2">Hpc2-related domain-containing protein</fullName>
    </recommendedName>
</protein>
<feature type="region of interest" description="Disordered" evidence="1">
    <location>
        <begin position="823"/>
        <end position="882"/>
    </location>
</feature>
<feature type="region of interest" description="Disordered" evidence="1">
    <location>
        <begin position="394"/>
        <end position="471"/>
    </location>
</feature>
<comment type="caution">
    <text evidence="3">The sequence shown here is derived from an EMBL/GenBank/DDBJ whole genome shotgun (WGS) entry which is preliminary data.</text>
</comment>
<evidence type="ECO:0000313" key="4">
    <source>
        <dbReference type="Proteomes" id="UP001515480"/>
    </source>
</evidence>
<reference evidence="3 4" key="1">
    <citation type="journal article" date="2024" name="Science">
        <title>Giant polyketide synthase enzymes in the biosynthesis of giant marine polyether toxins.</title>
        <authorList>
            <person name="Fallon T.R."/>
            <person name="Shende V.V."/>
            <person name="Wierzbicki I.H."/>
            <person name="Pendleton A.L."/>
            <person name="Watervoot N.F."/>
            <person name="Auber R.P."/>
            <person name="Gonzalez D.J."/>
            <person name="Wisecaver J.H."/>
            <person name="Moore B.S."/>
        </authorList>
    </citation>
    <scope>NUCLEOTIDE SEQUENCE [LARGE SCALE GENOMIC DNA]</scope>
    <source>
        <strain evidence="3 4">12B1</strain>
    </source>
</reference>
<dbReference type="GO" id="GO:0005681">
    <property type="term" value="C:spliceosomal complex"/>
    <property type="evidence" value="ECO:0007669"/>
    <property type="project" value="TreeGrafter"/>
</dbReference>
<feature type="compositionally biased region" description="Pro residues" evidence="1">
    <location>
        <begin position="429"/>
        <end position="445"/>
    </location>
</feature>
<dbReference type="InterPro" id="IPR014840">
    <property type="entry name" value="HRD"/>
</dbReference>